<accession>A0A2P6RTH1</accession>
<evidence type="ECO:0000313" key="5">
    <source>
        <dbReference type="Proteomes" id="UP000238479"/>
    </source>
</evidence>
<keyword evidence="5" id="KW-1185">Reference proteome</keyword>
<protein>
    <submittedName>
        <fullName evidence="4">Putative interactor of constitutive active ROPs</fullName>
    </submittedName>
</protein>
<reference evidence="4 5" key="1">
    <citation type="journal article" date="2018" name="Nat. Genet.">
        <title>The Rosa genome provides new insights in the design of modern roses.</title>
        <authorList>
            <person name="Bendahmane M."/>
        </authorList>
    </citation>
    <scope>NUCLEOTIDE SEQUENCE [LARGE SCALE GENOMIC DNA]</scope>
    <source>
        <strain evidence="5">cv. Old Blush</strain>
    </source>
</reference>
<organism evidence="4 5">
    <name type="scientific">Rosa chinensis</name>
    <name type="common">China rose</name>
    <dbReference type="NCBI Taxonomy" id="74649"/>
    <lineage>
        <taxon>Eukaryota</taxon>
        <taxon>Viridiplantae</taxon>
        <taxon>Streptophyta</taxon>
        <taxon>Embryophyta</taxon>
        <taxon>Tracheophyta</taxon>
        <taxon>Spermatophyta</taxon>
        <taxon>Magnoliopsida</taxon>
        <taxon>eudicotyledons</taxon>
        <taxon>Gunneridae</taxon>
        <taxon>Pentapetalae</taxon>
        <taxon>rosids</taxon>
        <taxon>fabids</taxon>
        <taxon>Rosales</taxon>
        <taxon>Rosaceae</taxon>
        <taxon>Rosoideae</taxon>
        <taxon>Rosoideae incertae sedis</taxon>
        <taxon>Rosa</taxon>
    </lineage>
</organism>
<dbReference type="EMBL" id="PDCK01000040">
    <property type="protein sequence ID" value="PRQ49737.1"/>
    <property type="molecule type" value="Genomic_DNA"/>
</dbReference>
<gene>
    <name evidence="4" type="ORF">RchiOBHm_Chr2g0125251</name>
</gene>
<name>A0A2P6RTH1_ROSCH</name>
<dbReference type="Proteomes" id="UP000238479">
    <property type="component" value="Chromosome 2"/>
</dbReference>
<dbReference type="InterPro" id="IPR029688">
    <property type="entry name" value="ICR"/>
</dbReference>
<dbReference type="Gramene" id="PRQ49737">
    <property type="protein sequence ID" value="PRQ49737"/>
    <property type="gene ID" value="RchiOBHm_Chr2g0125251"/>
</dbReference>
<dbReference type="AlphaFoldDB" id="A0A2P6RTH1"/>
<evidence type="ECO:0000256" key="1">
    <source>
        <dbReference type="ARBA" id="ARBA00009778"/>
    </source>
</evidence>
<sequence length="68" mass="7831">MFFKLETELRRLKVQSDQWRKTAEEATVIFSTGNNGKFVDRTGSLDNHYNPLSSPYSEDLDDDSPKTC</sequence>
<dbReference type="STRING" id="74649.A0A2P6RTH1"/>
<feature type="region of interest" description="Disordered" evidence="3">
    <location>
        <begin position="49"/>
        <end position="68"/>
    </location>
</feature>
<comment type="similarity">
    <text evidence="1">Belongs to the ICR family.</text>
</comment>
<evidence type="ECO:0000256" key="2">
    <source>
        <dbReference type="ARBA" id="ARBA00023054"/>
    </source>
</evidence>
<dbReference type="PANTHER" id="PTHR34224">
    <property type="entry name" value="INTERACTOR OF CONSTITUTIVE ACTIVE ROPS 2, CHLOROPLASTIC-RELATED"/>
    <property type="match status" value="1"/>
</dbReference>
<comment type="caution">
    <text evidence="4">The sequence shown here is derived from an EMBL/GenBank/DDBJ whole genome shotgun (WGS) entry which is preliminary data.</text>
</comment>
<evidence type="ECO:0000256" key="3">
    <source>
        <dbReference type="SAM" id="MobiDB-lite"/>
    </source>
</evidence>
<dbReference type="PANTHER" id="PTHR34224:SF4">
    <property type="entry name" value="INTERACTOR OF CONSTITUTIVE ACTIVE ROPS 2, CHLOROPLASTIC"/>
    <property type="match status" value="1"/>
</dbReference>
<proteinExistence type="inferred from homology"/>
<evidence type="ECO:0000313" key="4">
    <source>
        <dbReference type="EMBL" id="PRQ49737.1"/>
    </source>
</evidence>
<keyword evidence="2" id="KW-0175">Coiled coil</keyword>